<gene>
    <name evidence="2" type="ORF">PHO31112_03812</name>
</gene>
<feature type="region of interest" description="Disordered" evidence="1">
    <location>
        <begin position="32"/>
        <end position="86"/>
    </location>
</feature>
<name>A0A5E4XEK3_9BURK</name>
<reference evidence="2 3" key="1">
    <citation type="submission" date="2019-08" db="EMBL/GenBank/DDBJ databases">
        <authorList>
            <person name="Peeters C."/>
        </authorList>
    </citation>
    <scope>NUCLEOTIDE SEQUENCE [LARGE SCALE GENOMIC DNA]</scope>
    <source>
        <strain evidence="2 3">LMG 31112</strain>
    </source>
</reference>
<evidence type="ECO:0000256" key="1">
    <source>
        <dbReference type="SAM" id="MobiDB-lite"/>
    </source>
</evidence>
<sequence length="86" mass="9564">MRITPSTRTGFEPRETSFMLSPIEIRRLTQAPRLYAHLPEPYDPGKPPGIPPPKSPPPDEDEPTPVPPPDEPLDPPVEELPLTLPL</sequence>
<feature type="compositionally biased region" description="Pro residues" evidence="1">
    <location>
        <begin position="41"/>
        <end position="56"/>
    </location>
</feature>
<proteinExistence type="predicted"/>
<dbReference type="AlphaFoldDB" id="A0A5E4XEK3"/>
<evidence type="ECO:0000313" key="2">
    <source>
        <dbReference type="EMBL" id="VVE34575.1"/>
    </source>
</evidence>
<dbReference type="EMBL" id="CABPSM010000012">
    <property type="protein sequence ID" value="VVE34575.1"/>
    <property type="molecule type" value="Genomic_DNA"/>
</dbReference>
<protein>
    <submittedName>
        <fullName evidence="2">Uncharacterized protein</fullName>
    </submittedName>
</protein>
<keyword evidence="3" id="KW-1185">Reference proteome</keyword>
<dbReference type="Proteomes" id="UP000343317">
    <property type="component" value="Unassembled WGS sequence"/>
</dbReference>
<accession>A0A5E4XEK3</accession>
<organism evidence="2 3">
    <name type="scientific">Pandoraea horticolens</name>
    <dbReference type="NCBI Taxonomy" id="2508298"/>
    <lineage>
        <taxon>Bacteria</taxon>
        <taxon>Pseudomonadati</taxon>
        <taxon>Pseudomonadota</taxon>
        <taxon>Betaproteobacteria</taxon>
        <taxon>Burkholderiales</taxon>
        <taxon>Burkholderiaceae</taxon>
        <taxon>Pandoraea</taxon>
    </lineage>
</organism>
<evidence type="ECO:0000313" key="3">
    <source>
        <dbReference type="Proteomes" id="UP000343317"/>
    </source>
</evidence>